<dbReference type="PANTHER" id="PTHR17469">
    <property type="entry name" value="SPERM SPECIFIC ANTIGEN 2-RELATED"/>
    <property type="match status" value="1"/>
</dbReference>
<accession>A0AAJ7BJW9</accession>
<dbReference type="Proteomes" id="UP000694920">
    <property type="component" value="Unplaced"/>
</dbReference>
<dbReference type="GO" id="GO:0005102">
    <property type="term" value="F:signaling receptor binding"/>
    <property type="evidence" value="ECO:0007669"/>
    <property type="project" value="InterPro"/>
</dbReference>
<dbReference type="SMART" id="SM01257">
    <property type="entry name" value="KRAP_IP3R_bind"/>
    <property type="match status" value="1"/>
</dbReference>
<feature type="compositionally biased region" description="Polar residues" evidence="2">
    <location>
        <begin position="239"/>
        <end position="250"/>
    </location>
</feature>
<evidence type="ECO:0000313" key="5">
    <source>
        <dbReference type="RefSeq" id="XP_015587333.1"/>
    </source>
</evidence>
<dbReference type="InterPro" id="IPR029325">
    <property type="entry name" value="ITPR-bd"/>
</dbReference>
<dbReference type="Pfam" id="PF14722">
    <property type="entry name" value="KRAP_IP3R_bind"/>
    <property type="match status" value="1"/>
</dbReference>
<feature type="region of interest" description="Disordered" evidence="2">
    <location>
        <begin position="305"/>
        <end position="338"/>
    </location>
</feature>
<evidence type="ECO:0000256" key="1">
    <source>
        <dbReference type="SAM" id="Coils"/>
    </source>
</evidence>
<dbReference type="AlphaFoldDB" id="A0AAJ7BJW9"/>
<feature type="compositionally biased region" description="Basic and acidic residues" evidence="2">
    <location>
        <begin position="261"/>
        <end position="274"/>
    </location>
</feature>
<evidence type="ECO:0000259" key="3">
    <source>
        <dbReference type="SMART" id="SM01257"/>
    </source>
</evidence>
<feature type="region of interest" description="Disordered" evidence="2">
    <location>
        <begin position="29"/>
        <end position="72"/>
    </location>
</feature>
<dbReference type="CTD" id="37039"/>
<keyword evidence="4" id="KW-1185">Reference proteome</keyword>
<dbReference type="PANTHER" id="PTHR17469:SF15">
    <property type="entry name" value="ITPR-INTERACTING DOMAIN-CONTAINING PROTEIN"/>
    <property type="match status" value="1"/>
</dbReference>
<gene>
    <name evidence="5" type="primary">LOC107264021</name>
</gene>
<protein>
    <submittedName>
        <fullName evidence="5">Uncharacterized protein LOC107264021 isoform X1</fullName>
    </submittedName>
</protein>
<feature type="coiled-coil region" evidence="1">
    <location>
        <begin position="631"/>
        <end position="658"/>
    </location>
</feature>
<evidence type="ECO:0000256" key="2">
    <source>
        <dbReference type="SAM" id="MobiDB-lite"/>
    </source>
</evidence>
<dbReference type="GeneID" id="107264021"/>
<dbReference type="KEGG" id="ccin:107264021"/>
<feature type="region of interest" description="Disordered" evidence="2">
    <location>
        <begin position="431"/>
        <end position="458"/>
    </location>
</feature>
<evidence type="ECO:0000313" key="4">
    <source>
        <dbReference type="Proteomes" id="UP000694920"/>
    </source>
</evidence>
<reference evidence="5" key="1">
    <citation type="submission" date="2025-08" db="UniProtKB">
        <authorList>
            <consortium name="RefSeq"/>
        </authorList>
    </citation>
    <scope>IDENTIFICATION</scope>
</reference>
<feature type="region of interest" description="Disordered" evidence="2">
    <location>
        <begin position="516"/>
        <end position="541"/>
    </location>
</feature>
<organism evidence="4 5">
    <name type="scientific">Cephus cinctus</name>
    <name type="common">Wheat stem sawfly</name>
    <dbReference type="NCBI Taxonomy" id="211228"/>
    <lineage>
        <taxon>Eukaryota</taxon>
        <taxon>Metazoa</taxon>
        <taxon>Ecdysozoa</taxon>
        <taxon>Arthropoda</taxon>
        <taxon>Hexapoda</taxon>
        <taxon>Insecta</taxon>
        <taxon>Pterygota</taxon>
        <taxon>Neoptera</taxon>
        <taxon>Endopterygota</taxon>
        <taxon>Hymenoptera</taxon>
        <taxon>Cephoidea</taxon>
        <taxon>Cephidae</taxon>
        <taxon>Cephus</taxon>
    </lineage>
</organism>
<keyword evidence="1" id="KW-0175">Coiled coil</keyword>
<dbReference type="InterPro" id="IPR043444">
    <property type="entry name" value="TESPA1-like"/>
</dbReference>
<dbReference type="RefSeq" id="XP_015587333.1">
    <property type="nucleotide sequence ID" value="XM_015731847.2"/>
</dbReference>
<proteinExistence type="predicted"/>
<feature type="region of interest" description="Disordered" evidence="2">
    <location>
        <begin position="239"/>
        <end position="274"/>
    </location>
</feature>
<name>A0AAJ7BJW9_CEPCN</name>
<feature type="domain" description="ITPR-interacting" evidence="3">
    <location>
        <begin position="110"/>
        <end position="271"/>
    </location>
</feature>
<sequence length="671" mass="75268">MDPENVGKEAIVRVADWLRGIWEMRRRTGPVQQWVDSIPSPAKSNVPDTAEQPDISSNSPTPPSTPGCNKDIPFARDYIKHPSMTVSAPISVPNSPAITMTGVPSSVPYNRLVRDPSLQSDSSHCSSVESLLELRKADPEAILLGLGFGGCPSSPQENGPLSRIPRRFLQPSKLKGIAINDFLKHQQETSESFDSASLGYRGLTGSPYVAPSEIVQKIMERLREHESHELDAYAVYNSSSEQYSPTQQEGRLSVLSPDNRQFLDRPRSKSPDMRNKRMIIGQKSFAFGCDGDLIEIHAMEGLDVKSNSEANRSHESNDNGKGNMMDKMPGPSCSNRINDEYEAPSRKFEKRLTKLLSFDEESTEDLSRKQMEFNLDYQRVSDLVNISEERMDSEEQKESLITVISGCAASNDTQSERGQETLANDEENIEKSASGLRRASDGACEPNPTQKKCIQGEGRRFSDGVMQSALRKTSNESLLSDRRKSLKRQARISDADAIEYCGLECIDRIIPLESEEVDEKNDSKPEIAQSSEPDNKNEPLKFSSDAELDRLNPSELNIKDKLVVIDDLESSTICGPSDKEEDEVMRRDTLCCPEERHRCCKSDKLGQVCKHDETFKDCCYHANSTNCWRKMEKIMQKNKKLEDMVVKSRQEMAEIRDMLSSVLSVRMEPGF</sequence>